<feature type="region of interest" description="Disordered" evidence="1">
    <location>
        <begin position="453"/>
        <end position="489"/>
    </location>
</feature>
<evidence type="ECO:0000259" key="2">
    <source>
        <dbReference type="Pfam" id="PF20231"/>
    </source>
</evidence>
<gene>
    <name evidence="3" type="ORF">GALMADRAFT_93006</name>
</gene>
<dbReference type="HOGENOM" id="CLU_007061_0_2_1"/>
<evidence type="ECO:0000313" key="3">
    <source>
        <dbReference type="EMBL" id="KDR79155.1"/>
    </source>
</evidence>
<sequence length="561" mass="62622">MTPHAVDIVCGLVNEEMEAAKPSLYMTTAQTTPEFIEGWDINTIMDPIAKDITPTWSSVLYAATEPKGSHDEQSRNRPTVSFINIISSQVHYTRSQNSCRVQIGLGLMASSTGASRNLMNVLQRCGLTTSPSSITTTISALAGFSIQQAAKISREPHAMTYDNMNMSSSIFVEQRPDAMSKVQSGSFTVLYKLPRRARLEHMRLAPMMENLKKAKPLKMSNLRASVEGSASYFSQSTVNISKIFLKSFPQLSDLGSDPLFQNKPRHQLPPGEKTRFYPVCTSTIEEASITGNLHVHDNVYVEQLKRDPKELNDYAIPCLNDQLTNSRIRSAQALRAKDITAWERREVFMLAFGTFHLLMNLIWALLDVHRGTISEHGSLAYYFNILEKVRLASEKPDFHTLLTALTQILEGLILNAWHEECGQPSLSDFAESNPKPEDIILIAQRIIKKYATPSSDIPKSDPPKNAKKSKKSKTSTDTDSEDEAEPPSPVDAVYENTILLTRDLLYVIELTDAIASGDFGRIEDILPDIACIFRGAGSNNYSTEILHLIFNIKEVWTPEFA</sequence>
<protein>
    <recommendedName>
        <fullName evidence="2">DUF6589 domain-containing protein</fullName>
    </recommendedName>
</protein>
<accession>A0A067T7I1</accession>
<proteinExistence type="predicted"/>
<keyword evidence="4" id="KW-1185">Reference proteome</keyword>
<feature type="domain" description="DUF6589" evidence="2">
    <location>
        <begin position="213"/>
        <end position="560"/>
    </location>
</feature>
<evidence type="ECO:0000313" key="4">
    <source>
        <dbReference type="Proteomes" id="UP000027222"/>
    </source>
</evidence>
<reference evidence="4" key="1">
    <citation type="journal article" date="2014" name="Proc. Natl. Acad. Sci. U.S.A.">
        <title>Extensive sampling of basidiomycete genomes demonstrates inadequacy of the white-rot/brown-rot paradigm for wood decay fungi.</title>
        <authorList>
            <person name="Riley R."/>
            <person name="Salamov A.A."/>
            <person name="Brown D.W."/>
            <person name="Nagy L.G."/>
            <person name="Floudas D."/>
            <person name="Held B.W."/>
            <person name="Levasseur A."/>
            <person name="Lombard V."/>
            <person name="Morin E."/>
            <person name="Otillar R."/>
            <person name="Lindquist E.A."/>
            <person name="Sun H."/>
            <person name="LaButti K.M."/>
            <person name="Schmutz J."/>
            <person name="Jabbour D."/>
            <person name="Luo H."/>
            <person name="Baker S.E."/>
            <person name="Pisabarro A.G."/>
            <person name="Walton J.D."/>
            <person name="Blanchette R.A."/>
            <person name="Henrissat B."/>
            <person name="Martin F."/>
            <person name="Cullen D."/>
            <person name="Hibbett D.S."/>
            <person name="Grigoriev I.V."/>
        </authorList>
    </citation>
    <scope>NUCLEOTIDE SEQUENCE [LARGE SCALE GENOMIC DNA]</scope>
    <source>
        <strain evidence="4">CBS 339.88</strain>
    </source>
</reference>
<dbReference type="OrthoDB" id="3040861at2759"/>
<dbReference type="Proteomes" id="UP000027222">
    <property type="component" value="Unassembled WGS sequence"/>
</dbReference>
<evidence type="ECO:0000256" key="1">
    <source>
        <dbReference type="SAM" id="MobiDB-lite"/>
    </source>
</evidence>
<dbReference type="Pfam" id="PF20231">
    <property type="entry name" value="DUF6589"/>
    <property type="match status" value="1"/>
</dbReference>
<organism evidence="3 4">
    <name type="scientific">Galerina marginata (strain CBS 339.88)</name>
    <dbReference type="NCBI Taxonomy" id="685588"/>
    <lineage>
        <taxon>Eukaryota</taxon>
        <taxon>Fungi</taxon>
        <taxon>Dikarya</taxon>
        <taxon>Basidiomycota</taxon>
        <taxon>Agaricomycotina</taxon>
        <taxon>Agaricomycetes</taxon>
        <taxon>Agaricomycetidae</taxon>
        <taxon>Agaricales</taxon>
        <taxon>Agaricineae</taxon>
        <taxon>Strophariaceae</taxon>
        <taxon>Galerina</taxon>
    </lineage>
</organism>
<dbReference type="InterPro" id="IPR046496">
    <property type="entry name" value="DUF6589"/>
</dbReference>
<name>A0A067T7I1_GALM3</name>
<dbReference type="EMBL" id="KL142373">
    <property type="protein sequence ID" value="KDR79155.1"/>
    <property type="molecule type" value="Genomic_DNA"/>
</dbReference>
<dbReference type="AlphaFoldDB" id="A0A067T7I1"/>